<feature type="region of interest" description="Disordered" evidence="1">
    <location>
        <begin position="1"/>
        <end position="25"/>
    </location>
</feature>
<dbReference type="EMBL" id="NIBD01000028">
    <property type="protein sequence ID" value="PAB55132.1"/>
    <property type="molecule type" value="Genomic_DNA"/>
</dbReference>
<proteinExistence type="predicted"/>
<name>A0A267M6V6_LACJH</name>
<gene>
    <name evidence="2" type="ORF">A3Q24_05470</name>
</gene>
<dbReference type="Proteomes" id="UP000216008">
    <property type="component" value="Unassembled WGS sequence"/>
</dbReference>
<protein>
    <submittedName>
        <fullName evidence="2">Uncharacterized protein</fullName>
    </submittedName>
</protein>
<organism evidence="2 3">
    <name type="scientific">Lactobacillus johnsonii</name>
    <dbReference type="NCBI Taxonomy" id="33959"/>
    <lineage>
        <taxon>Bacteria</taxon>
        <taxon>Bacillati</taxon>
        <taxon>Bacillota</taxon>
        <taxon>Bacilli</taxon>
        <taxon>Lactobacillales</taxon>
        <taxon>Lactobacillaceae</taxon>
        <taxon>Lactobacillus</taxon>
    </lineage>
</organism>
<evidence type="ECO:0000313" key="2">
    <source>
        <dbReference type="EMBL" id="PAB55132.1"/>
    </source>
</evidence>
<evidence type="ECO:0000256" key="1">
    <source>
        <dbReference type="SAM" id="MobiDB-lite"/>
    </source>
</evidence>
<sequence>MSEDHKHVASLDPNEVQQRSSRSVSKPKMKFMLIREMMTKNTLIHNFSITNKKSATLNRQILSTALFKLNIF</sequence>
<evidence type="ECO:0000313" key="3">
    <source>
        <dbReference type="Proteomes" id="UP000216008"/>
    </source>
</evidence>
<feature type="compositionally biased region" description="Polar residues" evidence="1">
    <location>
        <begin position="15"/>
        <end position="24"/>
    </location>
</feature>
<dbReference type="RefSeq" id="WP_095182812.1">
    <property type="nucleotide sequence ID" value="NZ_JAMDYA010000006.1"/>
</dbReference>
<dbReference type="AlphaFoldDB" id="A0A267M6V6"/>
<reference evidence="2 3" key="1">
    <citation type="submission" date="2017-05" db="EMBL/GenBank/DDBJ databases">
        <title>Lactobacillus johnsonii from commercial turkeys.</title>
        <authorList>
            <person name="Johnson T.J."/>
            <person name="Youmans B."/>
        </authorList>
    </citation>
    <scope>NUCLEOTIDE SEQUENCE [LARGE SCALE GENOMIC DNA]</scope>
    <source>
        <strain evidence="2 3">UMNLJ114</strain>
    </source>
</reference>
<accession>A0A267M6V6</accession>
<comment type="caution">
    <text evidence="2">The sequence shown here is derived from an EMBL/GenBank/DDBJ whole genome shotgun (WGS) entry which is preliminary data.</text>
</comment>